<evidence type="ECO:0000313" key="10">
    <source>
        <dbReference type="EMBL" id="MDN4613333.1"/>
    </source>
</evidence>
<evidence type="ECO:0000256" key="9">
    <source>
        <dbReference type="SAM" id="Phobius"/>
    </source>
</evidence>
<feature type="transmembrane region" description="Helical" evidence="9">
    <location>
        <begin position="288"/>
        <end position="309"/>
    </location>
</feature>
<accession>A0ABT8K8M1</accession>
<keyword evidence="3" id="KW-1003">Cell membrane</keyword>
<evidence type="ECO:0000256" key="8">
    <source>
        <dbReference type="SAM" id="MobiDB-lite"/>
    </source>
</evidence>
<feature type="transmembrane region" description="Helical" evidence="9">
    <location>
        <begin position="117"/>
        <end position="136"/>
    </location>
</feature>
<dbReference type="Proteomes" id="UP001174208">
    <property type="component" value="Unassembled WGS sequence"/>
</dbReference>
<feature type="transmembrane region" description="Helical" evidence="9">
    <location>
        <begin position="143"/>
        <end position="163"/>
    </location>
</feature>
<evidence type="ECO:0000256" key="5">
    <source>
        <dbReference type="ARBA" id="ARBA00022692"/>
    </source>
</evidence>
<evidence type="ECO:0000256" key="7">
    <source>
        <dbReference type="ARBA" id="ARBA00023136"/>
    </source>
</evidence>
<dbReference type="PANTHER" id="PTHR32196">
    <property type="entry name" value="ABC TRANSPORTER PERMEASE PROTEIN YPHD-RELATED-RELATED"/>
    <property type="match status" value="1"/>
</dbReference>
<keyword evidence="7 9" id="KW-0472">Membrane</keyword>
<gene>
    <name evidence="10" type="ORF">P5G50_02605</name>
</gene>
<dbReference type="Pfam" id="PF02653">
    <property type="entry name" value="BPD_transp_2"/>
    <property type="match status" value="1"/>
</dbReference>
<evidence type="ECO:0000256" key="6">
    <source>
        <dbReference type="ARBA" id="ARBA00022989"/>
    </source>
</evidence>
<sequence>MTTATTASTAPAPGTAARGSGRPPAATRLRAGLAHGSPALLSLVALVVIVALAAAIQPGILSVTGLSLMLMSAVPLVFAAQAQMIIMSVGDIDLGIGNLVGLVTVIAATLLATNPVLGVLMLGAVLVVYALLGLIVQKRGVPSIIVTLGMSFVWLGVGLQLLPTPGGATPAWLTAIGSWRSDIVPPPLVFIALAALVGWWLTRRSRVGARMRALGSSAATLDKAGWSLTRTRVTAYVLAAVLILVSGLLLAAQTRSGDINSASNFTLTTIAAVILGGGTFSGGRALPLGTTLGAVTLGLISVLLSLVALPSSMQAGAQGVIVLAVLAGRIITERFSR</sequence>
<protein>
    <submittedName>
        <fullName evidence="10">ABC transporter permease</fullName>
    </submittedName>
</protein>
<keyword evidence="2" id="KW-0813">Transport</keyword>
<feature type="transmembrane region" description="Helical" evidence="9">
    <location>
        <begin position="32"/>
        <end position="54"/>
    </location>
</feature>
<comment type="caution">
    <text evidence="10">The sequence shown here is derived from an EMBL/GenBank/DDBJ whole genome shotgun (WGS) entry which is preliminary data.</text>
</comment>
<keyword evidence="11" id="KW-1185">Reference proteome</keyword>
<organism evidence="10 11">
    <name type="scientific">Leifsonia williamsii</name>
    <dbReference type="NCBI Taxonomy" id="3035919"/>
    <lineage>
        <taxon>Bacteria</taxon>
        <taxon>Bacillati</taxon>
        <taxon>Actinomycetota</taxon>
        <taxon>Actinomycetes</taxon>
        <taxon>Micrococcales</taxon>
        <taxon>Microbacteriaceae</taxon>
        <taxon>Leifsonia</taxon>
    </lineage>
</organism>
<evidence type="ECO:0000256" key="3">
    <source>
        <dbReference type="ARBA" id="ARBA00022475"/>
    </source>
</evidence>
<evidence type="ECO:0000256" key="4">
    <source>
        <dbReference type="ARBA" id="ARBA00022519"/>
    </source>
</evidence>
<dbReference type="EMBL" id="JAROCF010000001">
    <property type="protein sequence ID" value="MDN4613333.1"/>
    <property type="molecule type" value="Genomic_DNA"/>
</dbReference>
<evidence type="ECO:0000256" key="2">
    <source>
        <dbReference type="ARBA" id="ARBA00022448"/>
    </source>
</evidence>
<dbReference type="PANTHER" id="PTHR32196:SF21">
    <property type="entry name" value="ABC TRANSPORTER PERMEASE PROTEIN YPHD-RELATED"/>
    <property type="match status" value="1"/>
</dbReference>
<feature type="region of interest" description="Disordered" evidence="8">
    <location>
        <begin position="1"/>
        <end position="24"/>
    </location>
</feature>
<reference evidence="10" key="1">
    <citation type="submission" date="2023-06" db="EMBL/GenBank/DDBJ databases">
        <title>MT1 and MT2 Draft Genomes of Novel Species.</title>
        <authorList>
            <person name="Venkateswaran K."/>
        </authorList>
    </citation>
    <scope>NUCLEOTIDE SEQUENCE</scope>
    <source>
        <strain evidence="10">F6_8S_P_1B</strain>
    </source>
</reference>
<feature type="transmembrane region" description="Helical" evidence="9">
    <location>
        <begin position="233"/>
        <end position="252"/>
    </location>
</feature>
<feature type="transmembrane region" description="Helical" evidence="9">
    <location>
        <begin position="60"/>
        <end position="80"/>
    </location>
</feature>
<keyword evidence="5 9" id="KW-0812">Transmembrane</keyword>
<name>A0ABT8K8M1_9MICO</name>
<keyword evidence="6 9" id="KW-1133">Transmembrane helix</keyword>
<feature type="transmembrane region" description="Helical" evidence="9">
    <location>
        <begin position="183"/>
        <end position="202"/>
    </location>
</feature>
<dbReference type="InterPro" id="IPR001851">
    <property type="entry name" value="ABC_transp_permease"/>
</dbReference>
<feature type="transmembrane region" description="Helical" evidence="9">
    <location>
        <begin position="92"/>
        <end position="111"/>
    </location>
</feature>
<feature type="transmembrane region" description="Helical" evidence="9">
    <location>
        <begin position="315"/>
        <end position="332"/>
    </location>
</feature>
<dbReference type="RefSeq" id="WP_301211438.1">
    <property type="nucleotide sequence ID" value="NZ_JAROCF010000001.1"/>
</dbReference>
<proteinExistence type="predicted"/>
<comment type="subcellular location">
    <subcellularLocation>
        <location evidence="1">Cell membrane</location>
        <topology evidence="1">Multi-pass membrane protein</topology>
    </subcellularLocation>
</comment>
<evidence type="ECO:0000256" key="1">
    <source>
        <dbReference type="ARBA" id="ARBA00004651"/>
    </source>
</evidence>
<evidence type="ECO:0000313" key="11">
    <source>
        <dbReference type="Proteomes" id="UP001174208"/>
    </source>
</evidence>
<dbReference type="CDD" id="cd06579">
    <property type="entry name" value="TM_PBP1_transp_AraH_like"/>
    <property type="match status" value="1"/>
</dbReference>
<feature type="transmembrane region" description="Helical" evidence="9">
    <location>
        <begin position="264"/>
        <end position="281"/>
    </location>
</feature>
<keyword evidence="4" id="KW-0997">Cell inner membrane</keyword>